<evidence type="ECO:0000256" key="4">
    <source>
        <dbReference type="ARBA" id="ARBA00023002"/>
    </source>
</evidence>
<evidence type="ECO:0000313" key="9">
    <source>
        <dbReference type="EMBL" id="SMF73675.1"/>
    </source>
</evidence>
<dbReference type="GO" id="GO:0016491">
    <property type="term" value="F:oxidoreductase activity"/>
    <property type="evidence" value="ECO:0007669"/>
    <property type="project" value="UniProtKB-KW"/>
</dbReference>
<evidence type="ECO:0000256" key="5">
    <source>
        <dbReference type="ARBA" id="ARBA00023004"/>
    </source>
</evidence>
<dbReference type="InterPro" id="IPR039261">
    <property type="entry name" value="FNR_nucleotide-bd"/>
</dbReference>
<keyword evidence="4" id="KW-0560">Oxidoreductase</keyword>
<organism evidence="9 10">
    <name type="scientific">Tistlia consotensis USBA 355</name>
    <dbReference type="NCBI Taxonomy" id="560819"/>
    <lineage>
        <taxon>Bacteria</taxon>
        <taxon>Pseudomonadati</taxon>
        <taxon>Pseudomonadota</taxon>
        <taxon>Alphaproteobacteria</taxon>
        <taxon>Rhodospirillales</taxon>
        <taxon>Rhodovibrionaceae</taxon>
        <taxon>Tistlia</taxon>
    </lineage>
</organism>
<accession>A0A1Y6CM03</accession>
<dbReference type="SUPFAM" id="SSF54292">
    <property type="entry name" value="2Fe-2S ferredoxin-like"/>
    <property type="match status" value="1"/>
</dbReference>
<dbReference type="CDD" id="cd00207">
    <property type="entry name" value="fer2"/>
    <property type="match status" value="1"/>
</dbReference>
<dbReference type="InterPro" id="IPR017927">
    <property type="entry name" value="FAD-bd_FR_type"/>
</dbReference>
<sequence length="321" mass="34093">MDGGADPIPAIVAEVAEITDLVRRFRLVRQDGGPLPAFEAGAHVTAAFGDGTRSWRNAYSLMGPLSDRSHYLISVRRDDEGNGGSLFLHGAVGAGFELEISPPVQGFALDLSAGRHLLLAGGIGIAPLMAQAEALAARGADFELHYKARTSDRAAYRMELHARHGARMHSYCGDLGQELDIPALLAAQPPGTHLYLCGPEGMIERVGEDAAALAWPPERIHVERFLVETAGEPFAVVLAASGRTVAVGADQSLLQALEAAGIAMPFVCRGGACGRCETGVLACEGEILHRDCWLDAAGRAAGRRIMPCVSRFRGRRLLLDL</sequence>
<keyword evidence="1" id="KW-0285">Flavoprotein</keyword>
<dbReference type="CDD" id="cd06185">
    <property type="entry name" value="PDR_like"/>
    <property type="match status" value="1"/>
</dbReference>
<dbReference type="InterPro" id="IPR054582">
    <property type="entry name" value="DmmA-like_N"/>
</dbReference>
<evidence type="ECO:0000313" key="10">
    <source>
        <dbReference type="Proteomes" id="UP000192917"/>
    </source>
</evidence>
<dbReference type="GO" id="GO:0051537">
    <property type="term" value="F:2 iron, 2 sulfur cluster binding"/>
    <property type="evidence" value="ECO:0007669"/>
    <property type="project" value="UniProtKB-KW"/>
</dbReference>
<dbReference type="EMBL" id="FWZX01000032">
    <property type="protein sequence ID" value="SMF73675.1"/>
    <property type="molecule type" value="Genomic_DNA"/>
</dbReference>
<keyword evidence="6" id="KW-0411">Iron-sulfur</keyword>
<dbReference type="InterPro" id="IPR001041">
    <property type="entry name" value="2Fe-2S_ferredoxin-type"/>
</dbReference>
<dbReference type="InterPro" id="IPR036010">
    <property type="entry name" value="2Fe-2S_ferredoxin-like_sf"/>
</dbReference>
<dbReference type="Pfam" id="PF22290">
    <property type="entry name" value="DmmA-like_N"/>
    <property type="match status" value="1"/>
</dbReference>
<protein>
    <submittedName>
        <fullName evidence="9">Ferredoxin-NADP reductase</fullName>
    </submittedName>
</protein>
<evidence type="ECO:0000256" key="1">
    <source>
        <dbReference type="ARBA" id="ARBA00022630"/>
    </source>
</evidence>
<dbReference type="STRING" id="560819.SAMN05428998_13242"/>
<feature type="domain" description="FAD-binding FR-type" evidence="8">
    <location>
        <begin position="5"/>
        <end position="110"/>
    </location>
</feature>
<dbReference type="InterPro" id="IPR050415">
    <property type="entry name" value="MRET"/>
</dbReference>
<dbReference type="Proteomes" id="UP000192917">
    <property type="component" value="Unassembled WGS sequence"/>
</dbReference>
<dbReference type="AlphaFoldDB" id="A0A1Y6CM03"/>
<dbReference type="SUPFAM" id="SSF63380">
    <property type="entry name" value="Riboflavin synthase domain-like"/>
    <property type="match status" value="1"/>
</dbReference>
<dbReference type="PROSITE" id="PS51085">
    <property type="entry name" value="2FE2S_FER_2"/>
    <property type="match status" value="1"/>
</dbReference>
<dbReference type="Gene3D" id="3.10.20.30">
    <property type="match status" value="1"/>
</dbReference>
<keyword evidence="10" id="KW-1185">Reference proteome</keyword>
<evidence type="ECO:0000259" key="7">
    <source>
        <dbReference type="PROSITE" id="PS51085"/>
    </source>
</evidence>
<name>A0A1Y6CM03_9PROT</name>
<keyword evidence="2" id="KW-0001">2Fe-2S</keyword>
<keyword evidence="3" id="KW-0479">Metal-binding</keyword>
<dbReference type="GO" id="GO:0046872">
    <property type="term" value="F:metal ion binding"/>
    <property type="evidence" value="ECO:0007669"/>
    <property type="project" value="UniProtKB-KW"/>
</dbReference>
<evidence type="ECO:0000256" key="2">
    <source>
        <dbReference type="ARBA" id="ARBA00022714"/>
    </source>
</evidence>
<dbReference type="InterPro" id="IPR012675">
    <property type="entry name" value="Beta-grasp_dom_sf"/>
</dbReference>
<evidence type="ECO:0000256" key="3">
    <source>
        <dbReference type="ARBA" id="ARBA00022723"/>
    </source>
</evidence>
<dbReference type="SUPFAM" id="SSF52343">
    <property type="entry name" value="Ferredoxin reductase-like, C-terminal NADP-linked domain"/>
    <property type="match status" value="1"/>
</dbReference>
<dbReference type="Pfam" id="PF00111">
    <property type="entry name" value="Fer2"/>
    <property type="match status" value="1"/>
</dbReference>
<gene>
    <name evidence="9" type="ORF">SAMN05428998_13242</name>
</gene>
<dbReference type="InterPro" id="IPR017938">
    <property type="entry name" value="Riboflavin_synthase-like_b-brl"/>
</dbReference>
<keyword evidence="5" id="KW-0408">Iron</keyword>
<feature type="domain" description="2Fe-2S ferredoxin-type" evidence="7">
    <location>
        <begin position="234"/>
        <end position="321"/>
    </location>
</feature>
<dbReference type="PROSITE" id="PS51384">
    <property type="entry name" value="FAD_FR"/>
    <property type="match status" value="1"/>
</dbReference>
<evidence type="ECO:0000256" key="6">
    <source>
        <dbReference type="ARBA" id="ARBA00023014"/>
    </source>
</evidence>
<dbReference type="Gene3D" id="2.40.30.10">
    <property type="entry name" value="Translation factors"/>
    <property type="match status" value="1"/>
</dbReference>
<reference evidence="9 10" key="1">
    <citation type="submission" date="2017-04" db="EMBL/GenBank/DDBJ databases">
        <authorList>
            <person name="Afonso C.L."/>
            <person name="Miller P.J."/>
            <person name="Scott M.A."/>
            <person name="Spackman E."/>
            <person name="Goraichik I."/>
            <person name="Dimitrov K.M."/>
            <person name="Suarez D.L."/>
            <person name="Swayne D.E."/>
        </authorList>
    </citation>
    <scope>NUCLEOTIDE SEQUENCE [LARGE SCALE GENOMIC DNA]</scope>
    <source>
        <strain evidence="9 10">USBA 355</strain>
    </source>
</reference>
<dbReference type="PANTHER" id="PTHR47354:SF1">
    <property type="entry name" value="CARNITINE MONOOXYGENASE REDUCTASE SUBUNIT"/>
    <property type="match status" value="1"/>
</dbReference>
<evidence type="ECO:0000259" key="8">
    <source>
        <dbReference type="PROSITE" id="PS51384"/>
    </source>
</evidence>
<dbReference type="PRINTS" id="PR00409">
    <property type="entry name" value="PHDIOXRDTASE"/>
</dbReference>
<dbReference type="RefSeq" id="WP_085125762.1">
    <property type="nucleotide sequence ID" value="NZ_FWZX01000032.1"/>
</dbReference>
<dbReference type="Gene3D" id="3.40.50.80">
    <property type="entry name" value="Nucleotide-binding domain of ferredoxin-NADP reductase (FNR) module"/>
    <property type="match status" value="1"/>
</dbReference>
<dbReference type="PANTHER" id="PTHR47354">
    <property type="entry name" value="NADH OXIDOREDUCTASE HCR"/>
    <property type="match status" value="1"/>
</dbReference>
<proteinExistence type="predicted"/>